<proteinExistence type="predicted"/>
<sequence>MTLHLSPSHLLVIVFLFSSLFTILAAPPPRRTGNRDSDPVTLELCTNGLGQKKSWFLKVSPTVIFRAKQLPTGQWKAWKANYSPNLSIKCVDVGRICWTATTSTPKTKATSHDALQVIETSSSFDYVGKALRYLLETEVWVVNSDSWKNQDSYLRIYDEYLKIDPASAVLELCHYPKPDGWALKFGATTFYAEADLTGRMKIAETQSSSRTKCINLGTVNYGQLTARKAEPQVHAKLLAIEATSEFDFVGKGLKYLHDLEIWVPDLKTWVEADEDSYWNYFSGYVANIELN</sequence>
<keyword evidence="1" id="KW-0732">Signal</keyword>
<evidence type="ECO:0000256" key="1">
    <source>
        <dbReference type="SAM" id="SignalP"/>
    </source>
</evidence>
<reference evidence="2 3" key="1">
    <citation type="journal article" date="2023" name="Proc. Natl. Acad. Sci. U.S.A.">
        <title>A global phylogenomic analysis of the shiitake genus Lentinula.</title>
        <authorList>
            <person name="Sierra-Patev S."/>
            <person name="Min B."/>
            <person name="Naranjo-Ortiz M."/>
            <person name="Looney B."/>
            <person name="Konkel Z."/>
            <person name="Slot J.C."/>
            <person name="Sakamoto Y."/>
            <person name="Steenwyk J.L."/>
            <person name="Rokas A."/>
            <person name="Carro J."/>
            <person name="Camarero S."/>
            <person name="Ferreira P."/>
            <person name="Molpeceres G."/>
            <person name="Ruiz-Duenas F.J."/>
            <person name="Serrano A."/>
            <person name="Henrissat B."/>
            <person name="Drula E."/>
            <person name="Hughes K.W."/>
            <person name="Mata J.L."/>
            <person name="Ishikawa N.K."/>
            <person name="Vargas-Isla R."/>
            <person name="Ushijima S."/>
            <person name="Smith C.A."/>
            <person name="Donoghue J."/>
            <person name="Ahrendt S."/>
            <person name="Andreopoulos W."/>
            <person name="He G."/>
            <person name="LaButti K."/>
            <person name="Lipzen A."/>
            <person name="Ng V."/>
            <person name="Riley R."/>
            <person name="Sandor L."/>
            <person name="Barry K."/>
            <person name="Martinez A.T."/>
            <person name="Xiao Y."/>
            <person name="Gibbons J.G."/>
            <person name="Terashima K."/>
            <person name="Grigoriev I.V."/>
            <person name="Hibbett D."/>
        </authorList>
    </citation>
    <scope>NUCLEOTIDE SEQUENCE [LARGE SCALE GENOMIC DNA]</scope>
    <source>
        <strain evidence="2 3">TFB7810</strain>
    </source>
</reference>
<protein>
    <submittedName>
        <fullName evidence="2">Uncharacterized protein</fullName>
    </submittedName>
</protein>
<feature type="chain" id="PRO_5040725995" evidence="1">
    <location>
        <begin position="26"/>
        <end position="291"/>
    </location>
</feature>
<comment type="caution">
    <text evidence="2">The sequence shown here is derived from an EMBL/GenBank/DDBJ whole genome shotgun (WGS) entry which is preliminary data.</text>
</comment>
<name>A0A9W8P7E6_9AGAR</name>
<evidence type="ECO:0000313" key="2">
    <source>
        <dbReference type="EMBL" id="KAJ3748449.1"/>
    </source>
</evidence>
<evidence type="ECO:0000313" key="3">
    <source>
        <dbReference type="Proteomes" id="UP001142393"/>
    </source>
</evidence>
<dbReference type="AlphaFoldDB" id="A0A9W8P7E6"/>
<dbReference type="Proteomes" id="UP001142393">
    <property type="component" value="Unassembled WGS sequence"/>
</dbReference>
<gene>
    <name evidence="2" type="ORF">DFH05DRAFT_1520026</name>
</gene>
<organism evidence="2 3">
    <name type="scientific">Lentinula detonsa</name>
    <dbReference type="NCBI Taxonomy" id="2804962"/>
    <lineage>
        <taxon>Eukaryota</taxon>
        <taxon>Fungi</taxon>
        <taxon>Dikarya</taxon>
        <taxon>Basidiomycota</taxon>
        <taxon>Agaricomycotina</taxon>
        <taxon>Agaricomycetes</taxon>
        <taxon>Agaricomycetidae</taxon>
        <taxon>Agaricales</taxon>
        <taxon>Marasmiineae</taxon>
        <taxon>Omphalotaceae</taxon>
        <taxon>Lentinula</taxon>
    </lineage>
</organism>
<accession>A0A9W8P7E6</accession>
<dbReference type="EMBL" id="JANVFU010000002">
    <property type="protein sequence ID" value="KAJ3748449.1"/>
    <property type="molecule type" value="Genomic_DNA"/>
</dbReference>
<keyword evidence="3" id="KW-1185">Reference proteome</keyword>
<feature type="signal peptide" evidence="1">
    <location>
        <begin position="1"/>
        <end position="25"/>
    </location>
</feature>